<name>A0A5J4X1Z1_9EUKA</name>
<dbReference type="AlphaFoldDB" id="A0A5J4X1Z1"/>
<accession>A0A5J4X1Z1</accession>
<proteinExistence type="predicted"/>
<gene>
    <name evidence="1" type="ORF">EZS28_003188</name>
</gene>
<organism evidence="1 2">
    <name type="scientific">Streblomastix strix</name>
    <dbReference type="NCBI Taxonomy" id="222440"/>
    <lineage>
        <taxon>Eukaryota</taxon>
        <taxon>Metamonada</taxon>
        <taxon>Preaxostyla</taxon>
        <taxon>Oxymonadida</taxon>
        <taxon>Streblomastigidae</taxon>
        <taxon>Streblomastix</taxon>
    </lineage>
</organism>
<comment type="caution">
    <text evidence="1">The sequence shown here is derived from an EMBL/GenBank/DDBJ whole genome shotgun (WGS) entry which is preliminary data.</text>
</comment>
<sequence length="388" mass="44659">MQNSDSADLAKDQELEYILSNKVSLNRLNFSNVIDSIFNWNYTTERALNVKKELNSSDDKKKSAHSEEIDNFIHLINNSCGRESIVNALKRWIPNSYALLHMLSARSELFKRVAICTRKELEIISSSEGKEKITKVKLNQNEENPSQIALQLDIRYELMSGIDLNASKYIQSLVSVLLKLGPRQLQVGATSQLKNIESFIKNARRQELISKEEYVNAFIALGVASGRIRYFLNTSYELLDGMRKKKKLKNKDNIQKDNDDQRKKQIKSLLKSISSFRQLKPLFIIDVDTDKEQWKQSIIKKQEQEISNKLIVEIKDELNNLQQGERQKNIKGVDTDGKYIFVLNDENKLKCIGTGNQGTELGREYKEIEIIKVNKEEITENKSIQILG</sequence>
<reference evidence="1 2" key="1">
    <citation type="submission" date="2019-03" db="EMBL/GenBank/DDBJ databases">
        <title>Single cell metagenomics reveals metabolic interactions within the superorganism composed of flagellate Streblomastix strix and complex community of Bacteroidetes bacteria on its surface.</title>
        <authorList>
            <person name="Treitli S.C."/>
            <person name="Kolisko M."/>
            <person name="Husnik F."/>
            <person name="Keeling P."/>
            <person name="Hampl V."/>
        </authorList>
    </citation>
    <scope>NUCLEOTIDE SEQUENCE [LARGE SCALE GENOMIC DNA]</scope>
    <source>
        <strain evidence="1">ST1C</strain>
    </source>
</reference>
<evidence type="ECO:0000313" key="2">
    <source>
        <dbReference type="Proteomes" id="UP000324800"/>
    </source>
</evidence>
<protein>
    <submittedName>
        <fullName evidence="1">Uncharacterized protein</fullName>
    </submittedName>
</protein>
<dbReference type="EMBL" id="SNRW01000414">
    <property type="protein sequence ID" value="KAA6401281.1"/>
    <property type="molecule type" value="Genomic_DNA"/>
</dbReference>
<dbReference type="Proteomes" id="UP000324800">
    <property type="component" value="Unassembled WGS sequence"/>
</dbReference>
<feature type="non-terminal residue" evidence="1">
    <location>
        <position position="388"/>
    </location>
</feature>
<evidence type="ECO:0000313" key="1">
    <source>
        <dbReference type="EMBL" id="KAA6401281.1"/>
    </source>
</evidence>